<evidence type="ECO:0000313" key="7">
    <source>
        <dbReference type="Proteomes" id="UP000504603"/>
    </source>
</evidence>
<keyword evidence="5" id="KW-0326">Glycosidase</keyword>
<comment type="similarity">
    <text evidence="1">Belongs to the glycosyl hydrolase 29 family.</text>
</comment>
<dbReference type="GO" id="GO:0005764">
    <property type="term" value="C:lysosome"/>
    <property type="evidence" value="ECO:0007669"/>
    <property type="project" value="TreeGrafter"/>
</dbReference>
<dbReference type="OrthoDB" id="6039950at2759"/>
<evidence type="ECO:0000256" key="3">
    <source>
        <dbReference type="ARBA" id="ARBA00022729"/>
    </source>
</evidence>
<dbReference type="InterPro" id="IPR017853">
    <property type="entry name" value="GH"/>
</dbReference>
<evidence type="ECO:0000313" key="8">
    <source>
        <dbReference type="RefSeq" id="XP_022155632.1"/>
    </source>
</evidence>
<keyword evidence="7" id="KW-1185">Reference proteome</keyword>
<dbReference type="SUPFAM" id="SSF51445">
    <property type="entry name" value="(Trans)glycosidases"/>
    <property type="match status" value="1"/>
</dbReference>
<dbReference type="Pfam" id="PF01120">
    <property type="entry name" value="Alpha_L_fucos"/>
    <property type="match status" value="1"/>
</dbReference>
<dbReference type="Gene3D" id="3.20.20.80">
    <property type="entry name" value="Glycosidases"/>
    <property type="match status" value="1"/>
</dbReference>
<evidence type="ECO:0000256" key="5">
    <source>
        <dbReference type="ARBA" id="ARBA00023295"/>
    </source>
</evidence>
<dbReference type="GO" id="GO:0004560">
    <property type="term" value="F:alpha-L-fucosidase activity"/>
    <property type="evidence" value="ECO:0007669"/>
    <property type="project" value="UniProtKB-EC"/>
</dbReference>
<dbReference type="Gene3D" id="2.60.120.260">
    <property type="entry name" value="Galactose-binding domain-like"/>
    <property type="match status" value="1"/>
</dbReference>
<dbReference type="EC" id="3.2.1.51" evidence="2"/>
<keyword evidence="3" id="KW-0732">Signal</keyword>
<dbReference type="InterPro" id="IPR057739">
    <property type="entry name" value="Glyco_hydro_29_N"/>
</dbReference>
<evidence type="ECO:0000256" key="1">
    <source>
        <dbReference type="ARBA" id="ARBA00007951"/>
    </source>
</evidence>
<feature type="domain" description="Glycoside hydrolase family 29 N-terminal" evidence="6">
    <location>
        <begin position="87"/>
        <end position="349"/>
    </location>
</feature>
<dbReference type="FunFam" id="3.20.20.80:FF:000052">
    <property type="entry name" value="Putative alpha-L-fucosidase 1"/>
    <property type="match status" value="1"/>
</dbReference>
<sequence>MIIHGNNKLGHCYYSLIPIFTFLHVLKLGSSNLKIVPTTTTPPPLPILPLPSFSQLKWQQREVIMFLHFGPNTFTGSEWGTGRESPADFNPAALDAAQWAATAAAAGISLMILTAKHHDGFCLWPSRYTTHSVASSPWKNGRGDVVRELANAAAAQGIDVGLYLSPWDRHDRRYGHDLAYNEYYLAQLQELLARYGNVREIWFDGAKGKNAANMSYYFSDWFAMVKELQSSINIFSDAGPDVRWVGNEKGSAGTPCWSTINRTSLAIGEEGISEYLSKGDPKGTHWVAPECDVSIREGWFWHKSESPKSVKKLLKIYYNSVGRNCVLLINVPPNSTGLIPQQDAHTLKHFKSAIDTIFSTNLAQDCSLKASSQRGGKDGAFGPQNVLDDDHLWTYWAPRQEVDDDSDHWIEIRSQPDRRLRFNVVRIQEAIGLGQRIKRHEIYLDGKMIVSDGTVGYKRLHRIGSGVVSGRVVRVRFTECRARAVPLISSLGLHLDPFWDPTGL</sequence>
<dbReference type="InterPro" id="IPR000933">
    <property type="entry name" value="Glyco_hydro_29"/>
</dbReference>
<dbReference type="PANTHER" id="PTHR10030">
    <property type="entry name" value="ALPHA-L-FUCOSIDASE"/>
    <property type="match status" value="1"/>
</dbReference>
<dbReference type="RefSeq" id="XP_022155632.1">
    <property type="nucleotide sequence ID" value="XM_022299940.1"/>
</dbReference>
<dbReference type="GeneID" id="111022715"/>
<dbReference type="PANTHER" id="PTHR10030:SF37">
    <property type="entry name" value="ALPHA-L-FUCOSIDASE-RELATED"/>
    <property type="match status" value="1"/>
</dbReference>
<evidence type="ECO:0000259" key="6">
    <source>
        <dbReference type="Pfam" id="PF01120"/>
    </source>
</evidence>
<organism evidence="7 8">
    <name type="scientific">Momordica charantia</name>
    <name type="common">Bitter gourd</name>
    <name type="synonym">Balsam pear</name>
    <dbReference type="NCBI Taxonomy" id="3673"/>
    <lineage>
        <taxon>Eukaryota</taxon>
        <taxon>Viridiplantae</taxon>
        <taxon>Streptophyta</taxon>
        <taxon>Embryophyta</taxon>
        <taxon>Tracheophyta</taxon>
        <taxon>Spermatophyta</taxon>
        <taxon>Magnoliopsida</taxon>
        <taxon>eudicotyledons</taxon>
        <taxon>Gunneridae</taxon>
        <taxon>Pentapetalae</taxon>
        <taxon>rosids</taxon>
        <taxon>fabids</taxon>
        <taxon>Cucurbitales</taxon>
        <taxon>Cucurbitaceae</taxon>
        <taxon>Momordiceae</taxon>
        <taxon>Momordica</taxon>
    </lineage>
</organism>
<gene>
    <name evidence="8" type="primary">LOC111022715</name>
</gene>
<dbReference type="KEGG" id="mcha:111022715"/>
<dbReference type="Proteomes" id="UP000504603">
    <property type="component" value="Unplaced"/>
</dbReference>
<protein>
    <recommendedName>
        <fullName evidence="2">alpha-L-fucosidase</fullName>
        <ecNumber evidence="2">3.2.1.51</ecNumber>
    </recommendedName>
</protein>
<dbReference type="GO" id="GO:0016139">
    <property type="term" value="P:glycoside catabolic process"/>
    <property type="evidence" value="ECO:0007669"/>
    <property type="project" value="TreeGrafter"/>
</dbReference>
<evidence type="ECO:0000256" key="4">
    <source>
        <dbReference type="ARBA" id="ARBA00022801"/>
    </source>
</evidence>
<proteinExistence type="inferred from homology"/>
<evidence type="ECO:0000256" key="2">
    <source>
        <dbReference type="ARBA" id="ARBA00012662"/>
    </source>
</evidence>
<dbReference type="GO" id="GO:0006004">
    <property type="term" value="P:fucose metabolic process"/>
    <property type="evidence" value="ECO:0007669"/>
    <property type="project" value="TreeGrafter"/>
</dbReference>
<keyword evidence="4" id="KW-0378">Hydrolase</keyword>
<dbReference type="AlphaFoldDB" id="A0A6J1DPV7"/>
<reference evidence="8" key="1">
    <citation type="submission" date="2025-08" db="UniProtKB">
        <authorList>
            <consortium name="RefSeq"/>
        </authorList>
    </citation>
    <scope>IDENTIFICATION</scope>
    <source>
        <strain evidence="8">OHB3-1</strain>
    </source>
</reference>
<dbReference type="SMART" id="SM00812">
    <property type="entry name" value="Alpha_L_fucos"/>
    <property type="match status" value="1"/>
</dbReference>
<accession>A0A6J1DPV7</accession>
<name>A0A6J1DPV7_MOMCH</name>